<evidence type="ECO:0000313" key="1">
    <source>
        <dbReference type="EMBL" id="CAI2369671.1"/>
    </source>
</evidence>
<dbReference type="EMBL" id="CAMPGE010010822">
    <property type="protein sequence ID" value="CAI2369671.1"/>
    <property type="molecule type" value="Genomic_DNA"/>
</dbReference>
<keyword evidence="2" id="KW-1185">Reference proteome</keyword>
<dbReference type="AlphaFoldDB" id="A0AAD1XFL6"/>
<gene>
    <name evidence="1" type="ORF">ECRASSUSDP1_LOCUS10974</name>
</gene>
<protein>
    <submittedName>
        <fullName evidence="1">Uncharacterized protein</fullName>
    </submittedName>
</protein>
<evidence type="ECO:0000313" key="2">
    <source>
        <dbReference type="Proteomes" id="UP001295684"/>
    </source>
</evidence>
<sequence>MEILSLEAQIALLKRQLIEKNSRRVITGFKDRLLERESICQLRSSSCCIENLFSNLKN</sequence>
<name>A0AAD1XFL6_EUPCR</name>
<proteinExistence type="predicted"/>
<accession>A0AAD1XFL6</accession>
<organism evidence="1 2">
    <name type="scientific">Euplotes crassus</name>
    <dbReference type="NCBI Taxonomy" id="5936"/>
    <lineage>
        <taxon>Eukaryota</taxon>
        <taxon>Sar</taxon>
        <taxon>Alveolata</taxon>
        <taxon>Ciliophora</taxon>
        <taxon>Intramacronucleata</taxon>
        <taxon>Spirotrichea</taxon>
        <taxon>Hypotrichia</taxon>
        <taxon>Euplotida</taxon>
        <taxon>Euplotidae</taxon>
        <taxon>Moneuplotes</taxon>
    </lineage>
</organism>
<reference evidence="1" key="1">
    <citation type="submission" date="2023-07" db="EMBL/GenBank/DDBJ databases">
        <authorList>
            <consortium name="AG Swart"/>
            <person name="Singh M."/>
            <person name="Singh A."/>
            <person name="Seah K."/>
            <person name="Emmerich C."/>
        </authorList>
    </citation>
    <scope>NUCLEOTIDE SEQUENCE</scope>
    <source>
        <strain evidence="1">DP1</strain>
    </source>
</reference>
<dbReference type="Proteomes" id="UP001295684">
    <property type="component" value="Unassembled WGS sequence"/>
</dbReference>
<comment type="caution">
    <text evidence="1">The sequence shown here is derived from an EMBL/GenBank/DDBJ whole genome shotgun (WGS) entry which is preliminary data.</text>
</comment>